<dbReference type="RefSeq" id="WP_106543258.1">
    <property type="nucleotide sequence ID" value="NZ_BLAU01000001.1"/>
</dbReference>
<evidence type="ECO:0000313" key="5">
    <source>
        <dbReference type="Proteomes" id="UP000240621"/>
    </source>
</evidence>
<evidence type="ECO:0000313" key="3">
    <source>
        <dbReference type="EMBL" id="GET21652.1"/>
    </source>
</evidence>
<dbReference type="InterPro" id="IPR007329">
    <property type="entry name" value="FMN-bd"/>
</dbReference>
<proteinExistence type="predicted"/>
<dbReference type="GO" id="GO:0016020">
    <property type="term" value="C:membrane"/>
    <property type="evidence" value="ECO:0007669"/>
    <property type="project" value="InterPro"/>
</dbReference>
<evidence type="ECO:0000313" key="4">
    <source>
        <dbReference type="EMBL" id="PSK81264.1"/>
    </source>
</evidence>
<dbReference type="EMBL" id="PYGC01000010">
    <property type="protein sequence ID" value="PSK81264.1"/>
    <property type="molecule type" value="Genomic_DNA"/>
</dbReference>
<accession>A0A2P8C8H2</accession>
<dbReference type="GO" id="GO:0010181">
    <property type="term" value="F:FMN binding"/>
    <property type="evidence" value="ECO:0007669"/>
    <property type="project" value="InterPro"/>
</dbReference>
<dbReference type="OrthoDB" id="9778782at2"/>
<protein>
    <submittedName>
        <fullName evidence="4">FMN-binding protein</fullName>
    </submittedName>
</protein>
<dbReference type="Proteomes" id="UP000396862">
    <property type="component" value="Unassembled WGS sequence"/>
</dbReference>
<dbReference type="Pfam" id="PF04205">
    <property type="entry name" value="FMN_bind"/>
    <property type="match status" value="1"/>
</dbReference>
<evidence type="ECO:0000256" key="1">
    <source>
        <dbReference type="SAM" id="SignalP"/>
    </source>
</evidence>
<keyword evidence="6" id="KW-1185">Reference proteome</keyword>
<organism evidence="4 5">
    <name type="scientific">Prolixibacter denitrificans</name>
    <dbReference type="NCBI Taxonomy" id="1541063"/>
    <lineage>
        <taxon>Bacteria</taxon>
        <taxon>Pseudomonadati</taxon>
        <taxon>Bacteroidota</taxon>
        <taxon>Bacteroidia</taxon>
        <taxon>Marinilabiliales</taxon>
        <taxon>Prolixibacteraceae</taxon>
        <taxon>Prolixibacter</taxon>
    </lineage>
</organism>
<reference evidence="4 5" key="1">
    <citation type="submission" date="2018-03" db="EMBL/GenBank/DDBJ databases">
        <title>Genomic Encyclopedia of Archaeal and Bacterial Type Strains, Phase II (KMG-II): from individual species to whole genera.</title>
        <authorList>
            <person name="Goeker M."/>
        </authorList>
    </citation>
    <scope>NUCLEOTIDE SEQUENCE [LARGE SCALE GENOMIC DNA]</scope>
    <source>
        <strain evidence="4 5">DSM 27267</strain>
    </source>
</reference>
<dbReference type="AlphaFoldDB" id="A0A2P8C8H2"/>
<gene>
    <name evidence="4" type="ORF">CLV93_11048</name>
    <name evidence="3" type="ORF">JCM18694_18980</name>
</gene>
<feature type="signal peptide" evidence="1">
    <location>
        <begin position="1"/>
        <end position="19"/>
    </location>
</feature>
<comment type="caution">
    <text evidence="4">The sequence shown here is derived from an EMBL/GenBank/DDBJ whole genome shotgun (WGS) entry which is preliminary data.</text>
</comment>
<feature type="domain" description="FMN-binding" evidence="2">
    <location>
        <begin position="110"/>
        <end position="177"/>
    </location>
</feature>
<sequence>MKKILLLLSWLLVSAGTYADKGIDFASKPFIRAIEKEDLNGLSDLEELQFSDAVPTKNMHGKFFQTRNENRLSPVRYAYIGRVNSCRTGGCAAPGNITGEIGYEYFDYFILYDARGSILQTKVFNYQATHGQEITARGWLKQFDGYSGKNDLRVGHGIDAISGATISVYAITRDVKEKTQMLQQWLRTSISQK</sequence>
<feature type="chain" id="PRO_5015178614" evidence="1">
    <location>
        <begin position="20"/>
        <end position="193"/>
    </location>
</feature>
<evidence type="ECO:0000259" key="2">
    <source>
        <dbReference type="Pfam" id="PF04205"/>
    </source>
</evidence>
<dbReference type="Proteomes" id="UP000240621">
    <property type="component" value="Unassembled WGS sequence"/>
</dbReference>
<name>A0A2P8C8H2_9BACT</name>
<evidence type="ECO:0000313" key="6">
    <source>
        <dbReference type="Proteomes" id="UP000396862"/>
    </source>
</evidence>
<dbReference type="EMBL" id="BLAU01000001">
    <property type="protein sequence ID" value="GET21652.1"/>
    <property type="molecule type" value="Genomic_DNA"/>
</dbReference>
<keyword evidence="1" id="KW-0732">Signal</keyword>
<reference evidence="3 6" key="2">
    <citation type="submission" date="2019-10" db="EMBL/GenBank/DDBJ databases">
        <title>Prolixibacter strains distinguished by the presence of nitrate reductase genes were adept at nitrate-dependent anaerobic corrosion of metallic iron and carbon steel.</title>
        <authorList>
            <person name="Iino T."/>
            <person name="Shono N."/>
            <person name="Ito K."/>
            <person name="Nakamura R."/>
            <person name="Sueoka K."/>
            <person name="Harayama S."/>
            <person name="Ohkuma M."/>
        </authorList>
    </citation>
    <scope>NUCLEOTIDE SEQUENCE [LARGE SCALE GENOMIC DNA]</scope>
    <source>
        <strain evidence="3 6">MIC1-1</strain>
    </source>
</reference>